<sequence>MKLLKIILFSLAIVITGLLSLFAWGCVGGQYNQDVLNELTGQIIYTRRDTDSILKIYTAQANLENEQLLYEHQDSIDNGNISGITYDKANNRLIFEAYDDALEDWGLFKLNEDGTATSLGISTLDLEADWRVHSIMAEDRFYEEGGDLYLKDAVTDETMLIKNFYGAYDAKFSPGYVPRALSQDETFVFFSYSKHLTPFGALLEGLLNSDYHFQTYVRNVKTGEESLYVDFGEIIFLSETDNFLAHN</sequence>
<name>A0ABY5JID4_9FIRM</name>
<protein>
    <recommendedName>
        <fullName evidence="3">Lipoprotein</fullName>
    </recommendedName>
</protein>
<dbReference type="Proteomes" id="UP001058016">
    <property type="component" value="Chromosome"/>
</dbReference>
<keyword evidence="2" id="KW-1185">Reference proteome</keyword>
<accession>A0ABY5JID4</accession>
<proteinExistence type="predicted"/>
<evidence type="ECO:0008006" key="3">
    <source>
        <dbReference type="Google" id="ProtNLM"/>
    </source>
</evidence>
<dbReference type="RefSeq" id="WP_212723316.1">
    <property type="nucleotide sequence ID" value="NZ_CP071249.1"/>
</dbReference>
<dbReference type="EMBL" id="CP071249">
    <property type="protein sequence ID" value="UUF06469.1"/>
    <property type="molecule type" value="Genomic_DNA"/>
</dbReference>
<organism evidence="1 2">
    <name type="scientific">Turicibacter bilis</name>
    <dbReference type="NCBI Taxonomy" id="2735723"/>
    <lineage>
        <taxon>Bacteria</taxon>
        <taxon>Bacillati</taxon>
        <taxon>Bacillota</taxon>
        <taxon>Erysipelotrichia</taxon>
        <taxon>Erysipelotrichales</taxon>
        <taxon>Turicibacteraceae</taxon>
        <taxon>Turicibacter</taxon>
    </lineage>
</organism>
<evidence type="ECO:0000313" key="1">
    <source>
        <dbReference type="EMBL" id="UUF06469.1"/>
    </source>
</evidence>
<evidence type="ECO:0000313" key="2">
    <source>
        <dbReference type="Proteomes" id="UP001058016"/>
    </source>
</evidence>
<reference evidence="1 2" key="1">
    <citation type="submission" date="2021-03" db="EMBL/GenBank/DDBJ databases">
        <title>Comparative Genomics and Metabolomics in the genus Turicibacter.</title>
        <authorList>
            <person name="Maki J."/>
            <person name="Looft T."/>
        </authorList>
    </citation>
    <scope>NUCLEOTIDE SEQUENCE [LARGE SCALE GENOMIC DNA]</scope>
    <source>
        <strain evidence="1 2">MMM721</strain>
    </source>
</reference>
<gene>
    <name evidence="1" type="ORF">J0J69_02460</name>
</gene>